<name>A0ABD3HZE9_9MARC</name>
<protein>
    <submittedName>
        <fullName evidence="2">Uncharacterized protein</fullName>
    </submittedName>
</protein>
<gene>
    <name evidence="2" type="ORF">R1sor_009760</name>
</gene>
<accession>A0ABD3HZE9</accession>
<organism evidence="2 3">
    <name type="scientific">Riccia sorocarpa</name>
    <dbReference type="NCBI Taxonomy" id="122646"/>
    <lineage>
        <taxon>Eukaryota</taxon>
        <taxon>Viridiplantae</taxon>
        <taxon>Streptophyta</taxon>
        <taxon>Embryophyta</taxon>
        <taxon>Marchantiophyta</taxon>
        <taxon>Marchantiopsida</taxon>
        <taxon>Marchantiidae</taxon>
        <taxon>Marchantiales</taxon>
        <taxon>Ricciaceae</taxon>
        <taxon>Riccia</taxon>
    </lineage>
</organism>
<evidence type="ECO:0000313" key="3">
    <source>
        <dbReference type="Proteomes" id="UP001633002"/>
    </source>
</evidence>
<keyword evidence="3" id="KW-1185">Reference proteome</keyword>
<dbReference type="Proteomes" id="UP001633002">
    <property type="component" value="Unassembled WGS sequence"/>
</dbReference>
<feature type="region of interest" description="Disordered" evidence="1">
    <location>
        <begin position="88"/>
        <end position="107"/>
    </location>
</feature>
<evidence type="ECO:0000313" key="2">
    <source>
        <dbReference type="EMBL" id="KAL3695684.1"/>
    </source>
</evidence>
<reference evidence="2 3" key="1">
    <citation type="submission" date="2024-09" db="EMBL/GenBank/DDBJ databases">
        <title>Chromosome-scale assembly of Riccia sorocarpa.</title>
        <authorList>
            <person name="Paukszto L."/>
        </authorList>
    </citation>
    <scope>NUCLEOTIDE SEQUENCE [LARGE SCALE GENOMIC DNA]</scope>
    <source>
        <strain evidence="2">LP-2024</strain>
        <tissue evidence="2">Aerial parts of the thallus</tissue>
    </source>
</reference>
<dbReference type="EMBL" id="JBJQOH010000002">
    <property type="protein sequence ID" value="KAL3695684.1"/>
    <property type="molecule type" value="Genomic_DNA"/>
</dbReference>
<evidence type="ECO:0000256" key="1">
    <source>
        <dbReference type="SAM" id="MobiDB-lite"/>
    </source>
</evidence>
<sequence>MITPLLGVVFACFTEDPCISRVAITGIDLRSVNSAPGLGVDLVGWEFFDVLGRWRRESATVEDINYGLERQWSHVEKCASVFGGVTEGRKGSGSGSSAGNVSEKQKNGQAVAGIPNWTKGHDGVSNTGQAANPAGFKAWSSFTGKKRAGEDGGDLHKGRAVEATGEVSPTNEQKIDAKKWAVGVTWNMIVAELESLPVTTEDEEGSDGAT</sequence>
<comment type="caution">
    <text evidence="2">The sequence shown here is derived from an EMBL/GenBank/DDBJ whole genome shotgun (WGS) entry which is preliminary data.</text>
</comment>
<dbReference type="AlphaFoldDB" id="A0ABD3HZE9"/>
<proteinExistence type="predicted"/>